<gene>
    <name evidence="2" type="ordered locus">Despr_0040</name>
</gene>
<organism evidence="2 3">
    <name type="scientific">Desulfobulbus propionicus (strain ATCC 33891 / DSM 2032 / VKM B-1956 / 1pr3)</name>
    <dbReference type="NCBI Taxonomy" id="577650"/>
    <lineage>
        <taxon>Bacteria</taxon>
        <taxon>Pseudomonadati</taxon>
        <taxon>Thermodesulfobacteriota</taxon>
        <taxon>Desulfobulbia</taxon>
        <taxon>Desulfobulbales</taxon>
        <taxon>Desulfobulbaceae</taxon>
        <taxon>Desulfobulbus</taxon>
    </lineage>
</organism>
<reference evidence="2 3" key="1">
    <citation type="journal article" date="2011" name="Stand. Genomic Sci.">
        <title>Complete genome sequence of Desulfobulbus propionicus type strain (1pr3).</title>
        <authorList>
            <person name="Pagani I."/>
            <person name="Lapidus A."/>
            <person name="Nolan M."/>
            <person name="Lucas S."/>
            <person name="Hammon N."/>
            <person name="Deshpande S."/>
            <person name="Cheng J.F."/>
            <person name="Chertkov O."/>
            <person name="Davenport K."/>
            <person name="Tapia R."/>
            <person name="Han C."/>
            <person name="Goodwin L."/>
            <person name="Pitluck S."/>
            <person name="Liolios K."/>
            <person name="Mavromatis K."/>
            <person name="Ivanova N."/>
            <person name="Mikhailova N."/>
            <person name="Pati A."/>
            <person name="Chen A."/>
            <person name="Palaniappan K."/>
            <person name="Land M."/>
            <person name="Hauser L."/>
            <person name="Chang Y.J."/>
            <person name="Jeffries C.D."/>
            <person name="Detter J.C."/>
            <person name="Brambilla E."/>
            <person name="Kannan K.P."/>
            <person name="Djao O.D."/>
            <person name="Rohde M."/>
            <person name="Pukall R."/>
            <person name="Spring S."/>
            <person name="Goker M."/>
            <person name="Sikorski J."/>
            <person name="Woyke T."/>
            <person name="Bristow J."/>
            <person name="Eisen J.A."/>
            <person name="Markowitz V."/>
            <person name="Hugenholtz P."/>
            <person name="Kyrpides N.C."/>
            <person name="Klenk H.P."/>
        </authorList>
    </citation>
    <scope>NUCLEOTIDE SEQUENCE [LARGE SCALE GENOMIC DNA]</scope>
    <source>
        <strain evidence="3">ATCC 33891 / DSM 2032 / 1pr3</strain>
    </source>
</reference>
<keyword evidence="3" id="KW-1185">Reference proteome</keyword>
<name>A0A7U3YIY1_DESPD</name>
<dbReference type="Proteomes" id="UP000006365">
    <property type="component" value="Chromosome"/>
</dbReference>
<accession>A0A7U3YIY1</accession>
<dbReference type="RefSeq" id="WP_015722782.1">
    <property type="nucleotide sequence ID" value="NC_014972.1"/>
</dbReference>
<keyword evidence="1" id="KW-1133">Transmembrane helix</keyword>
<protein>
    <submittedName>
        <fullName evidence="2">Uncharacterized protein</fullName>
    </submittedName>
</protein>
<feature type="transmembrane region" description="Helical" evidence="1">
    <location>
        <begin position="164"/>
        <end position="187"/>
    </location>
</feature>
<dbReference type="AlphaFoldDB" id="A0A7U3YIY1"/>
<sequence length="227" mass="25600">MLTQCPNCQQSLHFTDEQISRLEQALSQLVSGKLLTMKCPLCREAIALDKSGMPPQAPGKRVQPPQPPNLDWLQTGLFQGEEKVEDVPMALVLHPPGEQRTRIGEALEAVGYQVFPADTVTDALERMRFANFSCVVFDPKMEGGLHQASFHTFMRHLSMDRRRYIFYILIGATLHTLYNLEALAYSANLTVNTADLPHLDIILRKAIPAYEELFGPFLEELNAYGKR</sequence>
<evidence type="ECO:0000256" key="1">
    <source>
        <dbReference type="SAM" id="Phobius"/>
    </source>
</evidence>
<evidence type="ECO:0000313" key="2">
    <source>
        <dbReference type="EMBL" id="ADW16234.1"/>
    </source>
</evidence>
<proteinExistence type="predicted"/>
<dbReference type="EMBL" id="CP002364">
    <property type="protein sequence ID" value="ADW16234.1"/>
    <property type="molecule type" value="Genomic_DNA"/>
</dbReference>
<evidence type="ECO:0000313" key="3">
    <source>
        <dbReference type="Proteomes" id="UP000006365"/>
    </source>
</evidence>
<keyword evidence="1" id="KW-0812">Transmembrane</keyword>
<keyword evidence="1" id="KW-0472">Membrane</keyword>
<dbReference type="KEGG" id="dpr:Despr_0040"/>